<dbReference type="InterPro" id="IPR051798">
    <property type="entry name" value="Class-II_PLP-Dep_Aminotrans"/>
</dbReference>
<dbReference type="Proteomes" id="UP000186785">
    <property type="component" value="Unassembled WGS sequence"/>
</dbReference>
<sequence>MADAPVYDTAFHDPYGRWSAKWDLARANGEPDALALNIADLEFSTPEVVKVALRKAVEDGRYSYTELFPDFYEAARNWQQQHHDWTPEADLAVFFPRIILAVAALAKYELGEGAKVVTYTPAYEPIVEVLEANGCEMEYLPLEPGEGDVYPLDFETLEAALRDADAFLLTNPHNPTGKVFNQAELEGIARVVANCPQVLVLCDDIHADFVWDQNRYQPLAKVAPELFVAGRIIQFQSPGKTFSLAGAEAAVAFTGNAQIKARLEQIKRASGIHNPNYFAIPAAIAAWTQGSPWLAHIKALIRNNLEQGAEVLNAVPGVHTYVPQGTFLQWVHVPGYETEADFQKLSRAAGIRFSNGLGFGDHPGYLRLNAAISPEVYLPAIERLAEVLKDQGQTK</sequence>
<dbReference type="STRING" id="1921764.BSR28_02740"/>
<dbReference type="InterPro" id="IPR015424">
    <property type="entry name" value="PyrdxlP-dep_Trfase"/>
</dbReference>
<protein>
    <recommendedName>
        <fullName evidence="2">cysteine-S-conjugate beta-lyase</fullName>
        <ecNumber evidence="2">4.4.1.13</ecNumber>
    </recommendedName>
</protein>
<evidence type="ECO:0000313" key="7">
    <source>
        <dbReference type="EMBL" id="OKL49162.1"/>
    </source>
</evidence>
<dbReference type="InterPro" id="IPR015422">
    <property type="entry name" value="PyrdxlP-dep_Trfase_small"/>
</dbReference>
<dbReference type="InterPro" id="IPR015421">
    <property type="entry name" value="PyrdxlP-dep_Trfase_major"/>
</dbReference>
<dbReference type="PANTHER" id="PTHR43525:SF1">
    <property type="entry name" value="PROTEIN MALY"/>
    <property type="match status" value="1"/>
</dbReference>
<evidence type="ECO:0000256" key="1">
    <source>
        <dbReference type="ARBA" id="ARBA00001933"/>
    </source>
</evidence>
<comment type="caution">
    <text evidence="7">The sequence shown here is derived from an EMBL/GenBank/DDBJ whole genome shotgun (WGS) entry which is preliminary data.</text>
</comment>
<proteinExistence type="inferred from homology"/>
<dbReference type="Gene3D" id="3.40.640.10">
    <property type="entry name" value="Type I PLP-dependent aspartate aminotransferase-like (Major domain)"/>
    <property type="match status" value="1"/>
</dbReference>
<evidence type="ECO:0000256" key="3">
    <source>
        <dbReference type="ARBA" id="ARBA00022898"/>
    </source>
</evidence>
<evidence type="ECO:0000256" key="2">
    <source>
        <dbReference type="ARBA" id="ARBA00012224"/>
    </source>
</evidence>
<dbReference type="PANTHER" id="PTHR43525">
    <property type="entry name" value="PROTEIN MALY"/>
    <property type="match status" value="1"/>
</dbReference>
<gene>
    <name evidence="7" type="ORF">BSR29_03165</name>
</gene>
<evidence type="ECO:0000313" key="8">
    <source>
        <dbReference type="Proteomes" id="UP000186785"/>
    </source>
</evidence>
<dbReference type="SUPFAM" id="SSF53383">
    <property type="entry name" value="PLP-dependent transferases"/>
    <property type="match status" value="1"/>
</dbReference>
<dbReference type="EMBL" id="MQSV01000002">
    <property type="protein sequence ID" value="OKL49162.1"/>
    <property type="molecule type" value="Genomic_DNA"/>
</dbReference>
<accession>A0A1Q5PNT0</accession>
<comment type="similarity">
    <text evidence="5">Belongs to the class-II pyridoxal-phosphate-dependent aminotransferase family. MalY/PatB cystathionine beta-lyase subfamily.</text>
</comment>
<dbReference type="EC" id="4.4.1.13" evidence="2"/>
<organism evidence="7 8">
    <name type="scientific">Boudabousia liubingyangii</name>
    <dbReference type="NCBI Taxonomy" id="1921764"/>
    <lineage>
        <taxon>Bacteria</taxon>
        <taxon>Bacillati</taxon>
        <taxon>Actinomycetota</taxon>
        <taxon>Actinomycetes</taxon>
        <taxon>Actinomycetales</taxon>
        <taxon>Actinomycetaceae</taxon>
        <taxon>Boudabousia</taxon>
    </lineage>
</organism>
<keyword evidence="8" id="KW-1185">Reference proteome</keyword>
<evidence type="ECO:0000259" key="6">
    <source>
        <dbReference type="Pfam" id="PF00155"/>
    </source>
</evidence>
<keyword evidence="3" id="KW-0663">Pyridoxal phosphate</keyword>
<evidence type="ECO:0000256" key="5">
    <source>
        <dbReference type="ARBA" id="ARBA00037974"/>
    </source>
</evidence>
<keyword evidence="4" id="KW-0456">Lyase</keyword>
<dbReference type="Gene3D" id="3.90.1150.10">
    <property type="entry name" value="Aspartate Aminotransferase, domain 1"/>
    <property type="match status" value="1"/>
</dbReference>
<feature type="domain" description="Aminotransferase class I/classII large" evidence="6">
    <location>
        <begin position="34"/>
        <end position="384"/>
    </location>
</feature>
<name>A0A1Q5PNT0_9ACTO</name>
<dbReference type="GO" id="GO:0047804">
    <property type="term" value="F:cysteine-S-conjugate beta-lyase activity"/>
    <property type="evidence" value="ECO:0007669"/>
    <property type="project" value="UniProtKB-EC"/>
</dbReference>
<dbReference type="GO" id="GO:0030170">
    <property type="term" value="F:pyridoxal phosphate binding"/>
    <property type="evidence" value="ECO:0007669"/>
    <property type="project" value="InterPro"/>
</dbReference>
<dbReference type="CDD" id="cd00609">
    <property type="entry name" value="AAT_like"/>
    <property type="match status" value="1"/>
</dbReference>
<evidence type="ECO:0000256" key="4">
    <source>
        <dbReference type="ARBA" id="ARBA00023239"/>
    </source>
</evidence>
<reference evidence="7 8" key="1">
    <citation type="submission" date="2016-11" db="EMBL/GenBank/DDBJ databases">
        <title>Actinomyces gypaetusis sp. nov. isolated from the vulture Gypaetus barbatus in Qinghai Tibet Plateau China.</title>
        <authorList>
            <person name="Meng X."/>
        </authorList>
    </citation>
    <scope>NUCLEOTIDE SEQUENCE [LARGE SCALE GENOMIC DNA]</scope>
    <source>
        <strain evidence="7 8">VUL4_2</strain>
    </source>
</reference>
<comment type="cofactor">
    <cofactor evidence="1">
        <name>pyridoxal 5'-phosphate</name>
        <dbReference type="ChEBI" id="CHEBI:597326"/>
    </cofactor>
</comment>
<dbReference type="Pfam" id="PF00155">
    <property type="entry name" value="Aminotran_1_2"/>
    <property type="match status" value="1"/>
</dbReference>
<dbReference type="InterPro" id="IPR004839">
    <property type="entry name" value="Aminotransferase_I/II_large"/>
</dbReference>
<dbReference type="AlphaFoldDB" id="A0A1Q5PNT0"/>